<dbReference type="AlphaFoldDB" id="A0A8J3RP28"/>
<organism evidence="1 2">
    <name type="scientific">Planobispora longispora</name>
    <dbReference type="NCBI Taxonomy" id="28887"/>
    <lineage>
        <taxon>Bacteria</taxon>
        <taxon>Bacillati</taxon>
        <taxon>Actinomycetota</taxon>
        <taxon>Actinomycetes</taxon>
        <taxon>Streptosporangiales</taxon>
        <taxon>Streptosporangiaceae</taxon>
        <taxon>Planobispora</taxon>
    </lineage>
</organism>
<keyword evidence="2" id="KW-1185">Reference proteome</keyword>
<evidence type="ECO:0000313" key="1">
    <source>
        <dbReference type="EMBL" id="GIH79207.1"/>
    </source>
</evidence>
<dbReference type="EMBL" id="BOOH01000047">
    <property type="protein sequence ID" value="GIH79207.1"/>
    <property type="molecule type" value="Genomic_DNA"/>
</dbReference>
<proteinExistence type="predicted"/>
<name>A0A8J3RP28_9ACTN</name>
<comment type="caution">
    <text evidence="1">The sequence shown here is derived from an EMBL/GenBank/DDBJ whole genome shotgun (WGS) entry which is preliminary data.</text>
</comment>
<dbReference type="RefSeq" id="WP_203893687.1">
    <property type="nucleotide sequence ID" value="NZ_BOOH01000047.1"/>
</dbReference>
<gene>
    <name evidence="1" type="ORF">Plo01_56360</name>
</gene>
<dbReference type="Pfam" id="PF05954">
    <property type="entry name" value="Phage_GPD"/>
    <property type="match status" value="1"/>
</dbReference>
<reference evidence="1 2" key="1">
    <citation type="submission" date="2021-01" db="EMBL/GenBank/DDBJ databases">
        <title>Whole genome shotgun sequence of Planobispora longispora NBRC 13918.</title>
        <authorList>
            <person name="Komaki H."/>
            <person name="Tamura T."/>
        </authorList>
    </citation>
    <scope>NUCLEOTIDE SEQUENCE [LARGE SCALE GENOMIC DNA]</scope>
    <source>
        <strain evidence="1 2">NBRC 13918</strain>
    </source>
</reference>
<evidence type="ECO:0000313" key="2">
    <source>
        <dbReference type="Proteomes" id="UP000616724"/>
    </source>
</evidence>
<dbReference type="SUPFAM" id="SSF69279">
    <property type="entry name" value="Phage tail proteins"/>
    <property type="match status" value="1"/>
</dbReference>
<sequence>MGTPYLNVTWQGDRNLSASAREVRVEDHDRLIDQATLTFSDPAGTGAATIRPGQRLTIDLGWDAEHAVIFEGLVAEARAQAPQGGPQLVTVVARDLSQLMQRERRPHEDYHGTLASVVRAVAARHPEIPVGQVACDPDPSFPEDRPLRQHDQTDYEFLLTLAQRYGARFFVEYNEGSSKLYFVSDKKIAAAKPLGVLPYCRGRGKLIAFTYETVAARAARKASVSVHDPLTGEVRTAEGAGPPEPPALAVDSGRAAEIGRVDPAARAVYESAVGAGAVTPAPAVTDTVVAVASDPAAAEQATAPDPTRLLGLRGTGRAVGTVMLRAKGKVTIHGIAPWAEGDWYVSRATHVWKDTSVPGRPGASYEVEFTATR</sequence>
<dbReference type="Proteomes" id="UP000616724">
    <property type="component" value="Unassembled WGS sequence"/>
</dbReference>
<accession>A0A8J3RP28</accession>
<protein>
    <submittedName>
        <fullName evidence="1">Uncharacterized protein</fullName>
    </submittedName>
</protein>